<keyword evidence="2" id="KW-1185">Reference proteome</keyword>
<reference evidence="3" key="1">
    <citation type="submission" date="2025-08" db="UniProtKB">
        <authorList>
            <consortium name="RefSeq"/>
        </authorList>
    </citation>
    <scope>IDENTIFICATION</scope>
</reference>
<evidence type="ECO:0000313" key="3">
    <source>
        <dbReference type="RefSeq" id="XP_031556791.1"/>
    </source>
</evidence>
<feature type="region of interest" description="Disordered" evidence="1">
    <location>
        <begin position="136"/>
        <end position="164"/>
    </location>
</feature>
<dbReference type="GeneID" id="116293498"/>
<dbReference type="KEGG" id="aten:116293498"/>
<gene>
    <name evidence="3" type="primary">LOC116293498</name>
</gene>
<feature type="region of interest" description="Disordered" evidence="1">
    <location>
        <begin position="54"/>
        <end position="92"/>
    </location>
</feature>
<accession>A0A6P8HM36</accession>
<dbReference type="AlphaFoldDB" id="A0A6P8HM36"/>
<protein>
    <submittedName>
        <fullName evidence="3">Uncharacterized protein LOC116293498</fullName>
    </submittedName>
</protein>
<organism evidence="2 3">
    <name type="scientific">Actinia tenebrosa</name>
    <name type="common">Australian red waratah sea anemone</name>
    <dbReference type="NCBI Taxonomy" id="6105"/>
    <lineage>
        <taxon>Eukaryota</taxon>
        <taxon>Metazoa</taxon>
        <taxon>Cnidaria</taxon>
        <taxon>Anthozoa</taxon>
        <taxon>Hexacorallia</taxon>
        <taxon>Actiniaria</taxon>
        <taxon>Actiniidae</taxon>
        <taxon>Actinia</taxon>
    </lineage>
</organism>
<name>A0A6P8HM36_ACTTE</name>
<dbReference type="InParanoid" id="A0A6P8HM36"/>
<proteinExistence type="predicted"/>
<evidence type="ECO:0000256" key="1">
    <source>
        <dbReference type="SAM" id="MobiDB-lite"/>
    </source>
</evidence>
<evidence type="ECO:0000313" key="2">
    <source>
        <dbReference type="Proteomes" id="UP000515163"/>
    </source>
</evidence>
<sequence length="206" mass="23706">MGREWKSVLSYMRRHAEVMGEAGDQYLVEDKSPCKALQERIRKRASKLLNNALLTRNDDTTSTDKTQRETPSTSKIIDDEYESSQSSSEESAKQEIAEICKAINTREMKYVVDVDDKNLQHDDSTEILKKINNRRELEKEEDRKRTSVKPENKSSKRQKVTREDRLDRLLDAIPGVLESAQTAAREHKKALASWRTIHGLVSSDED</sequence>
<dbReference type="RefSeq" id="XP_031556791.1">
    <property type="nucleotide sequence ID" value="XM_031700931.1"/>
</dbReference>
<dbReference type="Proteomes" id="UP000515163">
    <property type="component" value="Unplaced"/>
</dbReference>